<dbReference type="STRING" id="8840.ENSAPLP00000018272"/>
<keyword evidence="3 6" id="KW-0518">Myosin</keyword>
<reference evidence="9" key="2">
    <citation type="submission" date="2025-08" db="UniProtKB">
        <authorList>
            <consortium name="Ensembl"/>
        </authorList>
    </citation>
    <scope>IDENTIFICATION</scope>
</reference>
<dbReference type="Ensembl" id="ENSAPLT00000018382.1">
    <property type="protein sequence ID" value="ENSAPLP00000018272.1"/>
    <property type="gene ID" value="ENSAPLG00000019763.1"/>
</dbReference>
<dbReference type="GO" id="GO:0016459">
    <property type="term" value="C:myosin complex"/>
    <property type="evidence" value="ECO:0007669"/>
    <property type="project" value="UniProtKB-KW"/>
</dbReference>
<evidence type="ECO:0000313" key="10">
    <source>
        <dbReference type="Proteomes" id="UP000016666"/>
    </source>
</evidence>
<keyword evidence="5 6" id="KW-0009">Actin-binding</keyword>
<dbReference type="Pfam" id="PF00063">
    <property type="entry name" value="Myosin_head"/>
    <property type="match status" value="1"/>
</dbReference>
<keyword evidence="10" id="KW-1185">Reference proteome</keyword>
<dbReference type="GO" id="GO:0051015">
    <property type="term" value="F:actin filament binding"/>
    <property type="evidence" value="ECO:0007669"/>
    <property type="project" value="TreeGrafter"/>
</dbReference>
<dbReference type="PANTHER" id="PTHR13140">
    <property type="entry name" value="MYOSIN"/>
    <property type="match status" value="1"/>
</dbReference>
<evidence type="ECO:0000256" key="1">
    <source>
        <dbReference type="ARBA" id="ARBA00022741"/>
    </source>
</evidence>
<dbReference type="GeneTree" id="ENSGT00940000155347"/>
<organism evidence="9 10">
    <name type="scientific">Anas platyrhynchos platyrhynchos</name>
    <name type="common">Northern mallard</name>
    <dbReference type="NCBI Taxonomy" id="8840"/>
    <lineage>
        <taxon>Eukaryota</taxon>
        <taxon>Metazoa</taxon>
        <taxon>Chordata</taxon>
        <taxon>Craniata</taxon>
        <taxon>Vertebrata</taxon>
        <taxon>Euteleostomi</taxon>
        <taxon>Archelosauria</taxon>
        <taxon>Archosauria</taxon>
        <taxon>Dinosauria</taxon>
        <taxon>Saurischia</taxon>
        <taxon>Theropoda</taxon>
        <taxon>Coelurosauria</taxon>
        <taxon>Aves</taxon>
        <taxon>Neognathae</taxon>
        <taxon>Galloanserae</taxon>
        <taxon>Anseriformes</taxon>
        <taxon>Anatidae</taxon>
        <taxon>Anatinae</taxon>
        <taxon>Anas</taxon>
    </lineage>
</organism>
<dbReference type="GO" id="GO:0016020">
    <property type="term" value="C:membrane"/>
    <property type="evidence" value="ECO:0007669"/>
    <property type="project" value="TreeGrafter"/>
</dbReference>
<dbReference type="InterPro" id="IPR027417">
    <property type="entry name" value="P-loop_NTPase"/>
</dbReference>
<keyword evidence="2" id="KW-0067">ATP-binding</keyword>
<evidence type="ECO:0000256" key="5">
    <source>
        <dbReference type="ARBA" id="ARBA00023203"/>
    </source>
</evidence>
<dbReference type="GO" id="GO:0005524">
    <property type="term" value="F:ATP binding"/>
    <property type="evidence" value="ECO:0007669"/>
    <property type="project" value="UniProtKB-KW"/>
</dbReference>
<evidence type="ECO:0000256" key="6">
    <source>
        <dbReference type="PROSITE-ProRule" id="PRU00782"/>
    </source>
</evidence>
<protein>
    <recommendedName>
        <fullName evidence="8">Myosin motor domain-containing protein</fullName>
    </recommendedName>
</protein>
<name>A0A493SXG7_ANAPP</name>
<comment type="caution">
    <text evidence="6">Lacks conserved residue(s) required for the propagation of feature annotation.</text>
</comment>
<comment type="similarity">
    <text evidence="6">Belongs to the TRAFAC class myosin-kinesin ATPase superfamily. Myosin family.</text>
</comment>
<dbReference type="SUPFAM" id="SSF52540">
    <property type="entry name" value="P-loop containing nucleoside triphosphate hydrolases"/>
    <property type="match status" value="1"/>
</dbReference>
<keyword evidence="1" id="KW-0547">Nucleotide-binding</keyword>
<dbReference type="GO" id="GO:0007015">
    <property type="term" value="P:actin filament organization"/>
    <property type="evidence" value="ECO:0007669"/>
    <property type="project" value="TreeGrafter"/>
</dbReference>
<proteinExistence type="inferred from homology"/>
<evidence type="ECO:0000259" key="8">
    <source>
        <dbReference type="PROSITE" id="PS51456"/>
    </source>
</evidence>
<dbReference type="GO" id="GO:0000146">
    <property type="term" value="F:microfilament motor activity"/>
    <property type="evidence" value="ECO:0007669"/>
    <property type="project" value="TreeGrafter"/>
</dbReference>
<accession>A0A493SXG7</accession>
<dbReference type="PROSITE" id="PS51456">
    <property type="entry name" value="MYOSIN_MOTOR"/>
    <property type="match status" value="1"/>
</dbReference>
<reference evidence="9" key="3">
    <citation type="submission" date="2025-09" db="UniProtKB">
        <authorList>
            <consortium name="Ensembl"/>
        </authorList>
    </citation>
    <scope>IDENTIFICATION</scope>
</reference>
<evidence type="ECO:0000256" key="4">
    <source>
        <dbReference type="ARBA" id="ARBA00023175"/>
    </source>
</evidence>
<dbReference type="Gene3D" id="3.40.850.10">
    <property type="entry name" value="Kinesin motor domain"/>
    <property type="match status" value="1"/>
</dbReference>
<dbReference type="PANTHER" id="PTHR13140:SF356">
    <property type="entry name" value="UNCONVENTIONAL MYOSIN-VB"/>
    <property type="match status" value="1"/>
</dbReference>
<dbReference type="Proteomes" id="UP000016666">
    <property type="component" value="Unassembled WGS sequence"/>
</dbReference>
<evidence type="ECO:0000313" key="9">
    <source>
        <dbReference type="Ensembl" id="ENSAPLP00000018272.1"/>
    </source>
</evidence>
<feature type="compositionally biased region" description="Basic residues" evidence="7">
    <location>
        <begin position="184"/>
        <end position="193"/>
    </location>
</feature>
<feature type="region of interest" description="Disordered" evidence="7">
    <location>
        <begin position="152"/>
        <end position="193"/>
    </location>
</feature>
<reference evidence="10" key="1">
    <citation type="submission" date="2017-10" db="EMBL/GenBank/DDBJ databases">
        <title>A new Pekin duck reference genome.</title>
        <authorList>
            <person name="Hou Z.-C."/>
            <person name="Zhou Z.-K."/>
            <person name="Zhu F."/>
            <person name="Hou S.-S."/>
        </authorList>
    </citation>
    <scope>NUCLEOTIDE SEQUENCE [LARGE SCALE GENOMIC DNA]</scope>
</reference>
<dbReference type="InterPro" id="IPR001609">
    <property type="entry name" value="Myosin_head_motor_dom-like"/>
</dbReference>
<feature type="domain" description="Myosin motor" evidence="8">
    <location>
        <begin position="66"/>
        <end position="193"/>
    </location>
</feature>
<dbReference type="AlphaFoldDB" id="A0A493SXG7"/>
<evidence type="ECO:0000256" key="2">
    <source>
        <dbReference type="ARBA" id="ARBA00022840"/>
    </source>
</evidence>
<dbReference type="GO" id="GO:0005737">
    <property type="term" value="C:cytoplasm"/>
    <property type="evidence" value="ECO:0007669"/>
    <property type="project" value="TreeGrafter"/>
</dbReference>
<dbReference type="OMA" id="IMVDESK"/>
<feature type="compositionally biased region" description="Low complexity" evidence="7">
    <location>
        <begin position="169"/>
        <end position="182"/>
    </location>
</feature>
<dbReference type="InterPro" id="IPR036961">
    <property type="entry name" value="Kinesin_motor_dom_sf"/>
</dbReference>
<keyword evidence="4" id="KW-0505">Motor protein</keyword>
<evidence type="ECO:0000256" key="7">
    <source>
        <dbReference type="SAM" id="MobiDB-lite"/>
    </source>
</evidence>
<sequence length="193" mass="20993">MAAGQPYGQGARVWIPDSVQVWRAAELTRDYREGDAVLHLRLEDGSTLVYPLESQLPPLCNPECLSGKDDLVALSYLHEPAVLHSLRVRFLEANAIYTYCGIILVAINPYKPLPIYEEEVIYAYSEQHRGGGPAVRAAPRVVVGQGWSPHMAHGEPSPWGTGSCPPPAGSGRISPSSSAASRVQGRRRRPSTP</sequence>
<evidence type="ECO:0000256" key="3">
    <source>
        <dbReference type="ARBA" id="ARBA00023123"/>
    </source>
</evidence>